<evidence type="ECO:0000313" key="2">
    <source>
        <dbReference type="Proteomes" id="UP000054559"/>
    </source>
</evidence>
<organism evidence="1 2">
    <name type="scientific">Coccidioides immitis RMSCC 3703</name>
    <dbReference type="NCBI Taxonomy" id="454286"/>
    <lineage>
        <taxon>Eukaryota</taxon>
        <taxon>Fungi</taxon>
        <taxon>Dikarya</taxon>
        <taxon>Ascomycota</taxon>
        <taxon>Pezizomycotina</taxon>
        <taxon>Eurotiomycetes</taxon>
        <taxon>Eurotiomycetidae</taxon>
        <taxon>Onygenales</taxon>
        <taxon>Onygenaceae</taxon>
        <taxon>Coccidioides</taxon>
    </lineage>
</organism>
<gene>
    <name evidence="1" type="ORF">CISG_08354</name>
</gene>
<accession>A0A0J8R900</accession>
<evidence type="ECO:0000313" key="1">
    <source>
        <dbReference type="EMBL" id="KMU80248.1"/>
    </source>
</evidence>
<dbReference type="EMBL" id="DS268186">
    <property type="protein sequence ID" value="KMU80248.1"/>
    <property type="molecule type" value="Genomic_DNA"/>
</dbReference>
<name>A0A0J8R900_COCIT</name>
<sequence length="128" mass="14432">MPQPFPPHRRIFMIDARLASSRRRQATPHAPALNNPGRKHVRMEIERGSLEIHSSDCISIEMQASKCSIYGISYLCSGNAHIDDGHSAELRLDPADDSGRSLFCARSYRYSFGVENIEQADRAQTQLF</sequence>
<proteinExistence type="predicted"/>
<dbReference type="AlphaFoldDB" id="A0A0J8R900"/>
<dbReference type="Proteomes" id="UP000054559">
    <property type="component" value="Unassembled WGS sequence"/>
</dbReference>
<reference evidence="2" key="1">
    <citation type="journal article" date="2010" name="Genome Res.">
        <title>Population genomic sequencing of Coccidioides fungi reveals recent hybridization and transposon control.</title>
        <authorList>
            <person name="Neafsey D.E."/>
            <person name="Barker B.M."/>
            <person name="Sharpton T.J."/>
            <person name="Stajich J.E."/>
            <person name="Park D.J."/>
            <person name="Whiston E."/>
            <person name="Hung C.-Y."/>
            <person name="McMahan C."/>
            <person name="White J."/>
            <person name="Sykes S."/>
            <person name="Heiman D."/>
            <person name="Young S."/>
            <person name="Zeng Q."/>
            <person name="Abouelleil A."/>
            <person name="Aftuck L."/>
            <person name="Bessette D."/>
            <person name="Brown A."/>
            <person name="FitzGerald M."/>
            <person name="Lui A."/>
            <person name="Macdonald J.P."/>
            <person name="Priest M."/>
            <person name="Orbach M.J."/>
            <person name="Galgiani J.N."/>
            <person name="Kirkland T.N."/>
            <person name="Cole G.T."/>
            <person name="Birren B.W."/>
            <person name="Henn M.R."/>
            <person name="Taylor J.W."/>
            <person name="Rounsley S.D."/>
        </authorList>
    </citation>
    <scope>NUCLEOTIDE SEQUENCE [LARGE SCALE GENOMIC DNA]</scope>
    <source>
        <strain evidence="2">RMSCC 3703</strain>
    </source>
</reference>
<protein>
    <submittedName>
        <fullName evidence="1">Uncharacterized protein</fullName>
    </submittedName>
</protein>